<dbReference type="EMBL" id="AP026561">
    <property type="protein sequence ID" value="BDP43291.1"/>
    <property type="molecule type" value="Genomic_DNA"/>
</dbReference>
<keyword evidence="2" id="KW-1185">Reference proteome</keyword>
<reference evidence="1" key="1">
    <citation type="submission" date="2022-07" db="EMBL/GenBank/DDBJ databases">
        <title>Complete Genome Sequence of the Radioresistant Bacterium Deinococcus aetherius ST0316, Isolated from the Air Dust collected in Lower Stratosphere above Japan.</title>
        <authorList>
            <person name="Satoh K."/>
            <person name="Hagiwara K."/>
            <person name="Katsumata K."/>
            <person name="Kubo A."/>
            <person name="Yokobori S."/>
            <person name="Yamagishi A."/>
            <person name="Oono Y."/>
            <person name="Narumi I."/>
        </authorList>
    </citation>
    <scope>NUCLEOTIDE SEQUENCE</scope>
    <source>
        <strain evidence="1">ST0316</strain>
        <plasmid evidence="1">pDAETH-1</plasmid>
    </source>
</reference>
<evidence type="ECO:0000313" key="2">
    <source>
        <dbReference type="Proteomes" id="UP001064971"/>
    </source>
</evidence>
<dbReference type="Proteomes" id="UP001064971">
    <property type="component" value="Plasmid pDAETH-1"/>
</dbReference>
<dbReference type="InterPro" id="IPR036291">
    <property type="entry name" value="NAD(P)-bd_dom_sf"/>
</dbReference>
<dbReference type="Gene3D" id="3.40.50.720">
    <property type="entry name" value="NAD(P)-binding Rossmann-like Domain"/>
    <property type="match status" value="1"/>
</dbReference>
<gene>
    <name evidence="1" type="ORF">DAETH_32600</name>
</gene>
<organism evidence="1 2">
    <name type="scientific">Deinococcus aetherius</name>
    <dbReference type="NCBI Taxonomy" id="200252"/>
    <lineage>
        <taxon>Bacteria</taxon>
        <taxon>Thermotogati</taxon>
        <taxon>Deinococcota</taxon>
        <taxon>Deinococci</taxon>
        <taxon>Deinococcales</taxon>
        <taxon>Deinococcaceae</taxon>
        <taxon>Deinococcus</taxon>
    </lineage>
</organism>
<protein>
    <recommendedName>
        <fullName evidence="3">Short-chain dehydrogenase</fullName>
    </recommendedName>
</protein>
<geneLocation type="plasmid" evidence="1 2">
    <name>pDAETH-1</name>
</geneLocation>
<proteinExistence type="predicted"/>
<sequence length="56" mass="5654">MTPPLAVIVGAGPNLGLALARRFGEDDHAVALVARDGDHLAGLIGELRAAAITTHA</sequence>
<keyword evidence="1" id="KW-0614">Plasmid</keyword>
<name>A0ABN6RIT0_9DEIO</name>
<evidence type="ECO:0000313" key="1">
    <source>
        <dbReference type="EMBL" id="BDP43291.1"/>
    </source>
</evidence>
<accession>A0ABN6RIT0</accession>
<dbReference type="RefSeq" id="WP_264777793.1">
    <property type="nucleotide sequence ID" value="NZ_AP026561.1"/>
</dbReference>
<evidence type="ECO:0008006" key="3">
    <source>
        <dbReference type="Google" id="ProtNLM"/>
    </source>
</evidence>
<dbReference type="SUPFAM" id="SSF51735">
    <property type="entry name" value="NAD(P)-binding Rossmann-fold domains"/>
    <property type="match status" value="1"/>
</dbReference>